<dbReference type="AlphaFoldDB" id="A0AAN0RDY5"/>
<proteinExistence type="predicted"/>
<dbReference type="EMBL" id="CP003181">
    <property type="protein sequence ID" value="AHJ63185.1"/>
    <property type="molecule type" value="Genomic_DNA"/>
</dbReference>
<dbReference type="InterPro" id="IPR010982">
    <property type="entry name" value="Lambda_DNA-bd_dom_sf"/>
</dbReference>
<name>A0AAN0RDY5_9PROT</name>
<dbReference type="GO" id="GO:0003677">
    <property type="term" value="F:DNA binding"/>
    <property type="evidence" value="ECO:0007669"/>
    <property type="project" value="InterPro"/>
</dbReference>
<protein>
    <submittedName>
        <fullName evidence="2">Transcriptional regulator</fullName>
    </submittedName>
</protein>
<dbReference type="InterPro" id="IPR001387">
    <property type="entry name" value="Cro/C1-type_HTH"/>
</dbReference>
<sequence length="91" mass="9956">MPPTKYKYRDDNQISAPSNNKLIPKERQIFARNLQAARKAARITQGEMGKLAGMAQPFISEIENGKTTVSLDNAANLAAAVGQPLYKLLTP</sequence>
<dbReference type="SMART" id="SM00530">
    <property type="entry name" value="HTH_XRE"/>
    <property type="match status" value="1"/>
</dbReference>
<accession>A0AAN0RDY5</accession>
<organism evidence="2 3">
    <name type="scientific">Granulibacter bethesdensis</name>
    <dbReference type="NCBI Taxonomy" id="364410"/>
    <lineage>
        <taxon>Bacteria</taxon>
        <taxon>Pseudomonadati</taxon>
        <taxon>Pseudomonadota</taxon>
        <taxon>Alphaproteobacteria</taxon>
        <taxon>Acetobacterales</taxon>
        <taxon>Acetobacteraceae</taxon>
        <taxon>Granulibacter</taxon>
    </lineage>
</organism>
<reference evidence="3" key="1">
    <citation type="submission" date="2012-06" db="EMBL/GenBank/DDBJ databases">
        <title>Genome analysis of multiple Granulibacter bethesdensis isolates demonstrates substantial genome diversity.</title>
        <authorList>
            <person name="Greenberg D.E."/>
            <person name="Porcella S.F."/>
            <person name="Zarember K."/>
            <person name="Zelazny A.M."/>
            <person name="Bruno D."/>
            <person name="Martens C."/>
            <person name="Barbian K.D."/>
            <person name="Jaske E."/>
            <person name="Holland S.M."/>
        </authorList>
    </citation>
    <scope>NUCLEOTIDE SEQUENCE [LARGE SCALE GENOMIC DNA]</scope>
    <source>
        <strain evidence="3">CGDNIH3</strain>
    </source>
</reference>
<evidence type="ECO:0000259" key="1">
    <source>
        <dbReference type="PROSITE" id="PS50943"/>
    </source>
</evidence>
<evidence type="ECO:0000313" key="2">
    <source>
        <dbReference type="EMBL" id="AHJ63185.1"/>
    </source>
</evidence>
<gene>
    <name evidence="2" type="ORF">GbCGDNIH3_7097</name>
</gene>
<feature type="domain" description="HTH cro/C1-type" evidence="1">
    <location>
        <begin position="34"/>
        <end position="88"/>
    </location>
</feature>
<dbReference type="PROSITE" id="PS50943">
    <property type="entry name" value="HTH_CROC1"/>
    <property type="match status" value="1"/>
</dbReference>
<evidence type="ECO:0000313" key="3">
    <source>
        <dbReference type="Proteomes" id="UP000019438"/>
    </source>
</evidence>
<dbReference type="CDD" id="cd00093">
    <property type="entry name" value="HTH_XRE"/>
    <property type="match status" value="1"/>
</dbReference>
<dbReference type="KEGG" id="gbc:GbCGDNIH3_7097"/>
<dbReference type="SUPFAM" id="SSF47413">
    <property type="entry name" value="lambda repressor-like DNA-binding domains"/>
    <property type="match status" value="1"/>
</dbReference>
<dbReference type="Proteomes" id="UP000019438">
    <property type="component" value="Chromosome"/>
</dbReference>
<dbReference type="Gene3D" id="1.10.260.40">
    <property type="entry name" value="lambda repressor-like DNA-binding domains"/>
    <property type="match status" value="1"/>
</dbReference>
<dbReference type="Pfam" id="PF01381">
    <property type="entry name" value="HTH_3"/>
    <property type="match status" value="1"/>
</dbReference>